<dbReference type="RefSeq" id="WP_377707227.1">
    <property type="nucleotide sequence ID" value="NZ_JBHRTE010000067.1"/>
</dbReference>
<proteinExistence type="predicted"/>
<comment type="caution">
    <text evidence="1">The sequence shown here is derived from an EMBL/GenBank/DDBJ whole genome shotgun (WGS) entry which is preliminary data.</text>
</comment>
<feature type="non-terminal residue" evidence="1">
    <location>
        <position position="124"/>
    </location>
</feature>
<protein>
    <submittedName>
        <fullName evidence="1">Uncharacterized protein</fullName>
    </submittedName>
</protein>
<name>A0ABV7ILZ8_9RHOB</name>
<reference evidence="2" key="1">
    <citation type="journal article" date="2019" name="Int. J. Syst. Evol. Microbiol.">
        <title>The Global Catalogue of Microorganisms (GCM) 10K type strain sequencing project: providing services to taxonomists for standard genome sequencing and annotation.</title>
        <authorList>
            <consortium name="The Broad Institute Genomics Platform"/>
            <consortium name="The Broad Institute Genome Sequencing Center for Infectious Disease"/>
            <person name="Wu L."/>
            <person name="Ma J."/>
        </authorList>
    </citation>
    <scope>NUCLEOTIDE SEQUENCE [LARGE SCALE GENOMIC DNA]</scope>
    <source>
        <strain evidence="2">KCTC 52239</strain>
    </source>
</reference>
<sequence>MLLRDLLVALPGLIASPGSLTRTDDITFDKLQGQTSFQIVSPVLTVSDTGAIALLPFLDPTANFFRNALTDFFQQIGFQPPEAPDFGTVAPPPLPLRTDNLGAEAGRVVSIGLDDSGPVESVRI</sequence>
<keyword evidence="2" id="KW-1185">Reference proteome</keyword>
<dbReference type="EMBL" id="JBHRTE010000067">
    <property type="protein sequence ID" value="MFC3169472.1"/>
    <property type="molecule type" value="Genomic_DNA"/>
</dbReference>
<evidence type="ECO:0000313" key="2">
    <source>
        <dbReference type="Proteomes" id="UP001595557"/>
    </source>
</evidence>
<dbReference type="Proteomes" id="UP001595557">
    <property type="component" value="Unassembled WGS sequence"/>
</dbReference>
<organism evidence="1 2">
    <name type="scientific">Paracoccus fontiphilus</name>
    <dbReference type="NCBI Taxonomy" id="1815556"/>
    <lineage>
        <taxon>Bacteria</taxon>
        <taxon>Pseudomonadati</taxon>
        <taxon>Pseudomonadota</taxon>
        <taxon>Alphaproteobacteria</taxon>
        <taxon>Rhodobacterales</taxon>
        <taxon>Paracoccaceae</taxon>
        <taxon>Paracoccus</taxon>
    </lineage>
</organism>
<accession>A0ABV7ILZ8</accession>
<gene>
    <name evidence="1" type="ORF">ACFOD7_15575</name>
</gene>
<evidence type="ECO:0000313" key="1">
    <source>
        <dbReference type="EMBL" id="MFC3169472.1"/>
    </source>
</evidence>